<feature type="transmembrane region" description="Helical" evidence="1">
    <location>
        <begin position="93"/>
        <end position="110"/>
    </location>
</feature>
<keyword evidence="1" id="KW-0812">Transmembrane</keyword>
<reference evidence="2 3" key="1">
    <citation type="submission" date="2024-02" db="EMBL/GenBank/DDBJ databases">
        <title>Rubritalea halochordaticola NBRC 107102.</title>
        <authorList>
            <person name="Ichikawa N."/>
            <person name="Katano-Makiyama Y."/>
            <person name="Hidaka K."/>
        </authorList>
    </citation>
    <scope>NUCLEOTIDE SEQUENCE [LARGE SCALE GENOMIC DNA]</scope>
    <source>
        <strain evidence="2 3">NBRC 107102</strain>
    </source>
</reference>
<sequence>MIKGALSKFLIPKNWSIFLGVCLFALIYVNIPYESIRGDVSFVDLGNYERNFSEKSYALVKAGGSIKGYISNEVLWDVTVRWLMRILDMDPRGVLKITSFISIFFMASYVRRGAGWWWLLFLFNPLLIDFVMSQCRLSFAMGLFFASLLTKRKLAVLLISCVSLYIHTAMLVFVGLYWLAWLAFRYPQYCRKHVWVGIFILSTTAIFIAALMGPLNSLAAGFYGEDRRIGRYIQTGSSLTYASFWILLIPIFSFIRPKLCRIPNVGYALSILVLFSATVVFDVYGSRFVAAALPCIICSVFRLDGNLKTGVVSLFAIFTMAQLHYWL</sequence>
<feature type="transmembrane region" description="Helical" evidence="1">
    <location>
        <begin position="306"/>
        <end position="326"/>
    </location>
</feature>
<dbReference type="EMBL" id="BAABRL010000003">
    <property type="protein sequence ID" value="GAA5495207.1"/>
    <property type="molecule type" value="Genomic_DNA"/>
</dbReference>
<feature type="transmembrane region" description="Helical" evidence="1">
    <location>
        <begin position="267"/>
        <end position="285"/>
    </location>
</feature>
<gene>
    <name evidence="2" type="ORF">Rhal01_01382</name>
</gene>
<comment type="caution">
    <text evidence="2">The sequence shown here is derived from an EMBL/GenBank/DDBJ whole genome shotgun (WGS) entry which is preliminary data.</text>
</comment>
<keyword evidence="1" id="KW-0472">Membrane</keyword>
<organism evidence="2 3">
    <name type="scientific">Rubritalea halochordaticola</name>
    <dbReference type="NCBI Taxonomy" id="714537"/>
    <lineage>
        <taxon>Bacteria</taxon>
        <taxon>Pseudomonadati</taxon>
        <taxon>Verrucomicrobiota</taxon>
        <taxon>Verrucomicrobiia</taxon>
        <taxon>Verrucomicrobiales</taxon>
        <taxon>Rubritaleaceae</taxon>
        <taxon>Rubritalea</taxon>
    </lineage>
</organism>
<protein>
    <recommendedName>
        <fullName evidence="4">EpsG family protein</fullName>
    </recommendedName>
</protein>
<feature type="transmembrane region" description="Helical" evidence="1">
    <location>
        <begin position="236"/>
        <end position="255"/>
    </location>
</feature>
<name>A0ABP9UXW2_9BACT</name>
<proteinExistence type="predicted"/>
<evidence type="ECO:0008006" key="4">
    <source>
        <dbReference type="Google" id="ProtNLM"/>
    </source>
</evidence>
<feature type="transmembrane region" description="Helical" evidence="1">
    <location>
        <begin position="154"/>
        <end position="181"/>
    </location>
</feature>
<feature type="transmembrane region" description="Helical" evidence="1">
    <location>
        <begin position="15"/>
        <end position="33"/>
    </location>
</feature>
<evidence type="ECO:0000313" key="2">
    <source>
        <dbReference type="EMBL" id="GAA5495207.1"/>
    </source>
</evidence>
<keyword evidence="3" id="KW-1185">Reference proteome</keyword>
<accession>A0ABP9UXW2</accession>
<evidence type="ECO:0000313" key="3">
    <source>
        <dbReference type="Proteomes" id="UP001424741"/>
    </source>
</evidence>
<feature type="transmembrane region" description="Helical" evidence="1">
    <location>
        <begin position="193"/>
        <end position="215"/>
    </location>
</feature>
<evidence type="ECO:0000256" key="1">
    <source>
        <dbReference type="SAM" id="Phobius"/>
    </source>
</evidence>
<dbReference type="Proteomes" id="UP001424741">
    <property type="component" value="Unassembled WGS sequence"/>
</dbReference>
<dbReference type="RefSeq" id="WP_346188045.1">
    <property type="nucleotide sequence ID" value="NZ_BAABRL010000003.1"/>
</dbReference>
<keyword evidence="1" id="KW-1133">Transmembrane helix</keyword>